<comment type="caution">
    <text evidence="2">The sequence shown here is derived from an EMBL/GenBank/DDBJ whole genome shotgun (WGS) entry which is preliminary data.</text>
</comment>
<evidence type="ECO:0000313" key="3">
    <source>
        <dbReference type="Proteomes" id="UP000192578"/>
    </source>
</evidence>
<dbReference type="AlphaFoldDB" id="A0A9X6NMI9"/>
<name>A0A9X6NMI9_HYPEX</name>
<protein>
    <submittedName>
        <fullName evidence="2">Uncharacterized protein</fullName>
    </submittedName>
</protein>
<evidence type="ECO:0000256" key="1">
    <source>
        <dbReference type="SAM" id="MobiDB-lite"/>
    </source>
</evidence>
<organism evidence="2 3">
    <name type="scientific">Hypsibius exemplaris</name>
    <name type="common">Freshwater tardigrade</name>
    <dbReference type="NCBI Taxonomy" id="2072580"/>
    <lineage>
        <taxon>Eukaryota</taxon>
        <taxon>Metazoa</taxon>
        <taxon>Ecdysozoa</taxon>
        <taxon>Tardigrada</taxon>
        <taxon>Eutardigrada</taxon>
        <taxon>Parachela</taxon>
        <taxon>Hypsibioidea</taxon>
        <taxon>Hypsibiidae</taxon>
        <taxon>Hypsibius</taxon>
    </lineage>
</organism>
<proteinExistence type="predicted"/>
<feature type="region of interest" description="Disordered" evidence="1">
    <location>
        <begin position="1"/>
        <end position="23"/>
    </location>
</feature>
<evidence type="ECO:0000313" key="2">
    <source>
        <dbReference type="EMBL" id="OWA55591.1"/>
    </source>
</evidence>
<accession>A0A9X6NMI9</accession>
<reference evidence="3" key="1">
    <citation type="submission" date="2017-01" db="EMBL/GenBank/DDBJ databases">
        <title>Comparative genomics of anhydrobiosis in the tardigrade Hypsibius dujardini.</title>
        <authorList>
            <person name="Yoshida Y."/>
            <person name="Koutsovoulos G."/>
            <person name="Laetsch D."/>
            <person name="Stevens L."/>
            <person name="Kumar S."/>
            <person name="Horikawa D."/>
            <person name="Ishino K."/>
            <person name="Komine S."/>
            <person name="Tomita M."/>
            <person name="Blaxter M."/>
            <person name="Arakawa K."/>
        </authorList>
    </citation>
    <scope>NUCLEOTIDE SEQUENCE [LARGE SCALE GENOMIC DNA]</scope>
    <source>
        <strain evidence="3">Z151</strain>
    </source>
</reference>
<gene>
    <name evidence="2" type="ORF">BV898_19978</name>
</gene>
<feature type="compositionally biased region" description="Basic and acidic residues" evidence="1">
    <location>
        <begin position="1"/>
        <end position="10"/>
    </location>
</feature>
<keyword evidence="3" id="KW-1185">Reference proteome</keyword>
<dbReference type="Proteomes" id="UP000192578">
    <property type="component" value="Unassembled WGS sequence"/>
</dbReference>
<feature type="compositionally biased region" description="Polar residues" evidence="1">
    <location>
        <begin position="13"/>
        <end position="23"/>
    </location>
</feature>
<dbReference type="EMBL" id="MTYJ01001020">
    <property type="protein sequence ID" value="OWA55591.1"/>
    <property type="molecule type" value="Genomic_DNA"/>
</dbReference>
<sequence length="77" mass="8957">MDVWREDQAERLTANTASTTAPRNGYAQDQTLLMIVMKKGWEVLVKWKMRPMTSDKLQRVTEVAAKTKASERESWRT</sequence>